<dbReference type="SUPFAM" id="SSF89796">
    <property type="entry name" value="CoA-transferase family III (CaiB/BaiF)"/>
    <property type="match status" value="1"/>
</dbReference>
<keyword evidence="3" id="KW-1185">Reference proteome</keyword>
<dbReference type="Pfam" id="PF02515">
    <property type="entry name" value="CoA_transf_3"/>
    <property type="match status" value="1"/>
</dbReference>
<evidence type="ECO:0000256" key="1">
    <source>
        <dbReference type="ARBA" id="ARBA00008383"/>
    </source>
</evidence>
<sequence length="398" mass="43005">MTTHKTVPNVYGPGAFTDTSYTALPDECRRLLHHFAKSSPVFTTSKDVLDDVQFQGGEFPIIPGPVKSQAVAAVCHAMIGIVGKEICALKGIDTGKVIIDVDKAALCPATVAIANINGKDMPEIKHDSLAFKAGTDLDQGSFDLTLTAGKRTLSLDLTVQEDKDHLRALIEDADVIVQVYRYRSLERKGFGLDEVLEMPNKRGKGIVYLDLNCYGPDGYYAERPVYQQIADAASGCSYIMGQANGFEAGVGVLPSLPKADMLSGAIGVVDVMPALRDRAKVGGSYHAHVALKSIDTAQIDKEVGLYSPDVVAKIQETLKFAPMTPELHVEELLGVVVGAWKANSNLLDRDGYMATFKTAFGERHSILSPIVQFENGSANPHWPQGPVPYCQNRSLAWA</sequence>
<dbReference type="EMBL" id="JAQHRD010000005">
    <property type="protein sequence ID" value="KAJ6441302.1"/>
    <property type="molecule type" value="Genomic_DNA"/>
</dbReference>
<reference evidence="2" key="1">
    <citation type="submission" date="2023-01" db="EMBL/GenBank/DDBJ databases">
        <title>The growth and conidiation of Purpureocillium lavendulum are regulated by nitrogen source and histone H3K14 acetylation.</title>
        <authorList>
            <person name="Tang P."/>
            <person name="Han J."/>
            <person name="Zhang C."/>
            <person name="Tang P."/>
            <person name="Qi F."/>
            <person name="Zhang K."/>
            <person name="Liang L."/>
        </authorList>
    </citation>
    <scope>NUCLEOTIDE SEQUENCE</scope>
    <source>
        <strain evidence="2">YMF1.00683</strain>
    </source>
</reference>
<dbReference type="InterPro" id="IPR023606">
    <property type="entry name" value="CoA-Trfase_III_dom_1_sf"/>
</dbReference>
<gene>
    <name evidence="2" type="ORF">O9K51_07098</name>
</gene>
<comment type="similarity">
    <text evidence="1">Belongs to the CoA-transferase III family.</text>
</comment>
<evidence type="ECO:0000313" key="2">
    <source>
        <dbReference type="EMBL" id="KAJ6441302.1"/>
    </source>
</evidence>
<proteinExistence type="inferred from homology"/>
<dbReference type="AlphaFoldDB" id="A0AB34FSG6"/>
<evidence type="ECO:0000313" key="3">
    <source>
        <dbReference type="Proteomes" id="UP001163105"/>
    </source>
</evidence>
<name>A0AB34FSG6_9HYPO</name>
<dbReference type="InterPro" id="IPR052985">
    <property type="entry name" value="CoA-trans_III_biosynth/detox"/>
</dbReference>
<dbReference type="Proteomes" id="UP001163105">
    <property type="component" value="Unassembled WGS sequence"/>
</dbReference>
<protein>
    <submittedName>
        <fullName evidence="2">Alpha methylacyl- racemase protein</fullName>
    </submittedName>
</protein>
<dbReference type="Gene3D" id="3.40.50.10540">
    <property type="entry name" value="Crotonobetainyl-coa:carnitine coa-transferase, domain 1"/>
    <property type="match status" value="1"/>
</dbReference>
<organism evidence="2 3">
    <name type="scientific">Purpureocillium lavendulum</name>
    <dbReference type="NCBI Taxonomy" id="1247861"/>
    <lineage>
        <taxon>Eukaryota</taxon>
        <taxon>Fungi</taxon>
        <taxon>Dikarya</taxon>
        <taxon>Ascomycota</taxon>
        <taxon>Pezizomycotina</taxon>
        <taxon>Sordariomycetes</taxon>
        <taxon>Hypocreomycetidae</taxon>
        <taxon>Hypocreales</taxon>
        <taxon>Ophiocordycipitaceae</taxon>
        <taxon>Purpureocillium</taxon>
    </lineage>
</organism>
<dbReference type="InterPro" id="IPR003673">
    <property type="entry name" value="CoA-Trfase_fam_III"/>
</dbReference>
<accession>A0AB34FSG6</accession>
<comment type="caution">
    <text evidence="2">The sequence shown here is derived from an EMBL/GenBank/DDBJ whole genome shotgun (WGS) entry which is preliminary data.</text>
</comment>
<dbReference type="PANTHER" id="PTHR48229:SF1">
    <property type="entry name" value="ALPHA METHYLACYL-COA RACEMASE-RELATED"/>
    <property type="match status" value="1"/>
</dbReference>
<dbReference type="GO" id="GO:0003824">
    <property type="term" value="F:catalytic activity"/>
    <property type="evidence" value="ECO:0007669"/>
    <property type="project" value="InterPro"/>
</dbReference>
<dbReference type="PANTHER" id="PTHR48229">
    <property type="entry name" value="CAIB/BAIF FAMILY ENZYME (AFU_ORTHOLOGUE AFUA_1G05360)-RELATED"/>
    <property type="match status" value="1"/>
</dbReference>